<dbReference type="EMBL" id="GG657754">
    <property type="protein sequence ID" value="EFL21622.1"/>
    <property type="molecule type" value="Genomic_DNA"/>
</dbReference>
<feature type="transmembrane region" description="Helical" evidence="1">
    <location>
        <begin position="55"/>
        <end position="77"/>
    </location>
</feature>
<gene>
    <name evidence="2" type="ORF">SSOG_01334</name>
</gene>
<keyword evidence="1" id="KW-0812">Transmembrane</keyword>
<reference evidence="2 3" key="1">
    <citation type="submission" date="2009-02" db="EMBL/GenBank/DDBJ databases">
        <title>Annotation of Streptomyces hygroscopicus strain ATCC 53653.</title>
        <authorList>
            <consortium name="The Broad Institute Genome Sequencing Platform"/>
            <consortium name="Broad Institute Microbial Sequencing Center"/>
            <person name="Fischbach M."/>
            <person name="Godfrey P."/>
            <person name="Ward D."/>
            <person name="Young S."/>
            <person name="Zeng Q."/>
            <person name="Koehrsen M."/>
            <person name="Alvarado L."/>
            <person name="Berlin A.M."/>
            <person name="Bochicchio J."/>
            <person name="Borenstein D."/>
            <person name="Chapman S.B."/>
            <person name="Chen Z."/>
            <person name="Engels R."/>
            <person name="Freedman E."/>
            <person name="Gellesch M."/>
            <person name="Goldberg J."/>
            <person name="Griggs A."/>
            <person name="Gujja S."/>
            <person name="Heilman E.R."/>
            <person name="Heiman D.I."/>
            <person name="Hepburn T.A."/>
            <person name="Howarth C."/>
            <person name="Jen D."/>
            <person name="Larson L."/>
            <person name="Lewis B."/>
            <person name="Mehta T."/>
            <person name="Park D."/>
            <person name="Pearson M."/>
            <person name="Richards J."/>
            <person name="Roberts A."/>
            <person name="Saif S."/>
            <person name="Shea T.D."/>
            <person name="Shenoy N."/>
            <person name="Sisk P."/>
            <person name="Stolte C."/>
            <person name="Sykes S.N."/>
            <person name="Thomson T."/>
            <person name="Walk T."/>
            <person name="White J."/>
            <person name="Yandava C."/>
            <person name="Straight P."/>
            <person name="Clardy J."/>
            <person name="Hung D."/>
            <person name="Kolter R."/>
            <person name="Mekalanos J."/>
            <person name="Walker S."/>
            <person name="Walsh C.T."/>
            <person name="Wieland-Brown L.C."/>
            <person name="Haas B."/>
            <person name="Nusbaum C."/>
            <person name="Birren B."/>
        </authorList>
    </citation>
    <scope>NUCLEOTIDE SEQUENCE [LARGE SCALE GENOMIC DNA]</scope>
    <source>
        <strain evidence="2 3">ATCC 53653</strain>
    </source>
</reference>
<keyword evidence="3" id="KW-1185">Reference proteome</keyword>
<evidence type="ECO:0000256" key="1">
    <source>
        <dbReference type="SAM" id="Phobius"/>
    </source>
</evidence>
<keyword evidence="1" id="KW-0472">Membrane</keyword>
<dbReference type="STRING" id="457427.SSOG_01334"/>
<organism evidence="2 3">
    <name type="scientific">Streptomyces himastatinicus ATCC 53653</name>
    <dbReference type="NCBI Taxonomy" id="457427"/>
    <lineage>
        <taxon>Bacteria</taxon>
        <taxon>Bacillati</taxon>
        <taxon>Actinomycetota</taxon>
        <taxon>Actinomycetes</taxon>
        <taxon>Kitasatosporales</taxon>
        <taxon>Streptomycetaceae</taxon>
        <taxon>Streptomyces</taxon>
        <taxon>Streptomyces violaceusniger group</taxon>
    </lineage>
</organism>
<proteinExistence type="predicted"/>
<protein>
    <submittedName>
        <fullName evidence="2">Uncharacterized protein</fullName>
    </submittedName>
</protein>
<dbReference type="Proteomes" id="UP000003963">
    <property type="component" value="Unassembled WGS sequence"/>
</dbReference>
<sequence length="115" mass="11583">MSPLRGLLRRGTLMPAPTMAHRTDTPAVALGPTAVVLGVFSVVGVLAIVGLLPSLLLAFTLPLVPIAGGIAVVLGAMGIHHARRGAGRLWMAIAGTVLGGLGFVGVVALLFMVSV</sequence>
<feature type="transmembrane region" description="Helical" evidence="1">
    <location>
        <begin position="89"/>
        <end position="113"/>
    </location>
</feature>
<name>D9WLL9_9ACTN</name>
<dbReference type="HOGENOM" id="CLU_158020_0_0_11"/>
<evidence type="ECO:0000313" key="2">
    <source>
        <dbReference type="EMBL" id="EFL21622.1"/>
    </source>
</evidence>
<evidence type="ECO:0000313" key="3">
    <source>
        <dbReference type="Proteomes" id="UP000003963"/>
    </source>
</evidence>
<accession>D9WLL9</accession>
<keyword evidence="1" id="KW-1133">Transmembrane helix</keyword>
<dbReference type="AlphaFoldDB" id="D9WLL9"/>
<feature type="transmembrane region" description="Helical" evidence="1">
    <location>
        <begin position="27"/>
        <end position="49"/>
    </location>
</feature>